<protein>
    <submittedName>
        <fullName evidence="9">ABC transporter permease subunit</fullName>
    </submittedName>
</protein>
<feature type="transmembrane region" description="Helical" evidence="7">
    <location>
        <begin position="201"/>
        <end position="220"/>
    </location>
</feature>
<keyword evidence="5 7" id="KW-1133">Transmembrane helix</keyword>
<evidence type="ECO:0000313" key="9">
    <source>
        <dbReference type="EMBL" id="WAH37019.1"/>
    </source>
</evidence>
<dbReference type="InterPro" id="IPR000515">
    <property type="entry name" value="MetI-like"/>
</dbReference>
<evidence type="ECO:0000313" key="10">
    <source>
        <dbReference type="Proteomes" id="UP001164803"/>
    </source>
</evidence>
<gene>
    <name evidence="9" type="ORF">NZD86_00075</name>
</gene>
<feature type="domain" description="ABC transmembrane type-1" evidence="8">
    <location>
        <begin position="29"/>
        <end position="195"/>
    </location>
</feature>
<dbReference type="Pfam" id="PF00528">
    <property type="entry name" value="BPD_transp_1"/>
    <property type="match status" value="1"/>
</dbReference>
<evidence type="ECO:0000256" key="4">
    <source>
        <dbReference type="ARBA" id="ARBA00022692"/>
    </source>
</evidence>
<dbReference type="InterPro" id="IPR035906">
    <property type="entry name" value="MetI-like_sf"/>
</dbReference>
<evidence type="ECO:0000256" key="5">
    <source>
        <dbReference type="ARBA" id="ARBA00022989"/>
    </source>
</evidence>
<evidence type="ECO:0000256" key="2">
    <source>
        <dbReference type="ARBA" id="ARBA00022448"/>
    </source>
</evidence>
<evidence type="ECO:0000256" key="6">
    <source>
        <dbReference type="ARBA" id="ARBA00023136"/>
    </source>
</evidence>
<evidence type="ECO:0000256" key="1">
    <source>
        <dbReference type="ARBA" id="ARBA00004651"/>
    </source>
</evidence>
<name>A0ABY6Z408_9BACL</name>
<dbReference type="PANTHER" id="PTHR30465">
    <property type="entry name" value="INNER MEMBRANE ABC TRANSPORTER"/>
    <property type="match status" value="1"/>
</dbReference>
<evidence type="ECO:0000256" key="7">
    <source>
        <dbReference type="SAM" id="Phobius"/>
    </source>
</evidence>
<dbReference type="RefSeq" id="WP_268044450.1">
    <property type="nucleotide sequence ID" value="NZ_CP104064.1"/>
</dbReference>
<feature type="transmembrane region" description="Helical" evidence="7">
    <location>
        <begin position="75"/>
        <end position="95"/>
    </location>
</feature>
<dbReference type="EMBL" id="CP104064">
    <property type="protein sequence ID" value="WAH37019.1"/>
    <property type="molecule type" value="Genomic_DNA"/>
</dbReference>
<comment type="subcellular location">
    <subcellularLocation>
        <location evidence="1">Cell membrane</location>
        <topology evidence="1">Multi-pass membrane protein</topology>
    </subcellularLocation>
</comment>
<feature type="transmembrane region" description="Helical" evidence="7">
    <location>
        <begin position="47"/>
        <end position="69"/>
    </location>
</feature>
<reference evidence="9" key="1">
    <citation type="submission" date="2022-08" db="EMBL/GenBank/DDBJ databases">
        <title>Alicyclobacillus dauci DSM2870, complete genome.</title>
        <authorList>
            <person name="Wang Q."/>
            <person name="Cai R."/>
            <person name="Wang Z."/>
        </authorList>
    </citation>
    <scope>NUCLEOTIDE SEQUENCE</scope>
    <source>
        <strain evidence="9">DSM 28700</strain>
    </source>
</reference>
<keyword evidence="6 7" id="KW-0472">Membrane</keyword>
<dbReference type="Gene3D" id="1.10.3720.10">
    <property type="entry name" value="MetI-like"/>
    <property type="match status" value="1"/>
</dbReference>
<keyword evidence="4 7" id="KW-0812">Transmembrane</keyword>
<dbReference type="Proteomes" id="UP001164803">
    <property type="component" value="Chromosome"/>
</dbReference>
<keyword evidence="2" id="KW-0813">Transport</keyword>
<accession>A0ABY6Z408</accession>
<organism evidence="9 10">
    <name type="scientific">Alicyclobacillus dauci</name>
    <dbReference type="NCBI Taxonomy" id="1475485"/>
    <lineage>
        <taxon>Bacteria</taxon>
        <taxon>Bacillati</taxon>
        <taxon>Bacillota</taxon>
        <taxon>Bacilli</taxon>
        <taxon>Bacillales</taxon>
        <taxon>Alicyclobacillaceae</taxon>
        <taxon>Alicyclobacillus</taxon>
    </lineage>
</organism>
<dbReference type="SUPFAM" id="SSF161098">
    <property type="entry name" value="MetI-like"/>
    <property type="match status" value="1"/>
</dbReference>
<evidence type="ECO:0000259" key="8">
    <source>
        <dbReference type="Pfam" id="PF00528"/>
    </source>
</evidence>
<feature type="transmembrane region" description="Helical" evidence="7">
    <location>
        <begin position="133"/>
        <end position="161"/>
    </location>
</feature>
<sequence length="258" mass="28706">MEFIALGTTLIVGIAKGCFDGLYPTRYKPLRALSNALQWLGESVPDIFVIVSLEVFEFFILQFHVPFYFIGGHHLWPSFFVRALVVALGPPMYIARMVRLAVTDQHQQQYIITAQAKGIKPHRVFFKHMFPNVWPVALSNLTSVMGMLFSNIVVIEILLGINGIGANLLNTSIGGAEMGPMTLNGVSLPTPFFYTITDMPTAFLLLFGTLLLLGCTYGILRGLAYVCGYRHQQNTLRSATDITTTSRHPWQLIAGLYC</sequence>
<keyword evidence="10" id="KW-1185">Reference proteome</keyword>
<evidence type="ECO:0000256" key="3">
    <source>
        <dbReference type="ARBA" id="ARBA00022475"/>
    </source>
</evidence>
<dbReference type="CDD" id="cd06261">
    <property type="entry name" value="TM_PBP2"/>
    <property type="match status" value="1"/>
</dbReference>
<proteinExistence type="predicted"/>
<keyword evidence="3" id="KW-1003">Cell membrane</keyword>